<dbReference type="InterPro" id="IPR029058">
    <property type="entry name" value="AB_hydrolase_fold"/>
</dbReference>
<dbReference type="Gene3D" id="3.40.50.1820">
    <property type="entry name" value="alpha/beta hydrolase"/>
    <property type="match status" value="1"/>
</dbReference>
<name>A0ABN2LX67_9MICO</name>
<comment type="caution">
    <text evidence="2">The sequence shown here is derived from an EMBL/GenBank/DDBJ whole genome shotgun (WGS) entry which is preliminary data.</text>
</comment>
<dbReference type="InterPro" id="IPR000073">
    <property type="entry name" value="AB_hydrolase_1"/>
</dbReference>
<keyword evidence="3" id="KW-1185">Reference proteome</keyword>
<feature type="domain" description="AB hydrolase-1" evidence="1">
    <location>
        <begin position="45"/>
        <end position="164"/>
    </location>
</feature>
<proteinExistence type="predicted"/>
<dbReference type="RefSeq" id="WP_344086197.1">
    <property type="nucleotide sequence ID" value="NZ_BAAAPO010000042.1"/>
</dbReference>
<accession>A0ABN2LX67</accession>
<dbReference type="Pfam" id="PF00561">
    <property type="entry name" value="Abhydrolase_1"/>
    <property type="match status" value="1"/>
</dbReference>
<dbReference type="EMBL" id="BAAAPO010000042">
    <property type="protein sequence ID" value="GAA1801327.1"/>
    <property type="molecule type" value="Genomic_DNA"/>
</dbReference>
<protein>
    <recommendedName>
        <fullName evidence="1">AB hydrolase-1 domain-containing protein</fullName>
    </recommendedName>
</protein>
<dbReference type="Proteomes" id="UP001499938">
    <property type="component" value="Unassembled WGS sequence"/>
</dbReference>
<evidence type="ECO:0000313" key="2">
    <source>
        <dbReference type="EMBL" id="GAA1801327.1"/>
    </source>
</evidence>
<dbReference type="SUPFAM" id="SSF53474">
    <property type="entry name" value="alpha/beta-Hydrolases"/>
    <property type="match status" value="1"/>
</dbReference>
<sequence>MTDVETRTVDRPGARITYDVRGALGRDNPLLLCGSPMDAGGFTALAAGFTDRLVVTYDPRGTGRSLRTDGADQSTPQEHAGDIAAIIDALGAGFVDVFATSGGAVNALALIQHYPGRVATLVAHEPPLAAYLPDKERILATTHELHRIYLTDGQAPAMAKFIEFTMLQGEIPGRAGDYGVCRAALRPGLGAPVQHTRGLRHPRASYCGIRLSGLGIRLSHNAIPMYLVSRYSSIPSKPPSRP</sequence>
<gene>
    <name evidence="2" type="ORF">GCM10009811_26290</name>
</gene>
<organism evidence="2 3">
    <name type="scientific">Nostocoides veronense</name>
    <dbReference type="NCBI Taxonomy" id="330836"/>
    <lineage>
        <taxon>Bacteria</taxon>
        <taxon>Bacillati</taxon>
        <taxon>Actinomycetota</taxon>
        <taxon>Actinomycetes</taxon>
        <taxon>Micrococcales</taxon>
        <taxon>Intrasporangiaceae</taxon>
        <taxon>Nostocoides</taxon>
    </lineage>
</organism>
<reference evidence="2 3" key="1">
    <citation type="journal article" date="2019" name="Int. J. Syst. Evol. Microbiol.">
        <title>The Global Catalogue of Microorganisms (GCM) 10K type strain sequencing project: providing services to taxonomists for standard genome sequencing and annotation.</title>
        <authorList>
            <consortium name="The Broad Institute Genomics Platform"/>
            <consortium name="The Broad Institute Genome Sequencing Center for Infectious Disease"/>
            <person name="Wu L."/>
            <person name="Ma J."/>
        </authorList>
    </citation>
    <scope>NUCLEOTIDE SEQUENCE [LARGE SCALE GENOMIC DNA]</scope>
    <source>
        <strain evidence="2 3">JCM 15592</strain>
    </source>
</reference>
<evidence type="ECO:0000313" key="3">
    <source>
        <dbReference type="Proteomes" id="UP001499938"/>
    </source>
</evidence>
<evidence type="ECO:0000259" key="1">
    <source>
        <dbReference type="Pfam" id="PF00561"/>
    </source>
</evidence>